<dbReference type="RefSeq" id="WP_066604932.1">
    <property type="nucleotide sequence ID" value="NZ_CP014230.1"/>
</dbReference>
<dbReference type="STRING" id="888061.AXF15_06445"/>
<dbReference type="PANTHER" id="PTHR30158:SF3">
    <property type="entry name" value="MULTIDRUG EFFLUX PUMP SUBUNIT ACRA-RELATED"/>
    <property type="match status" value="1"/>
</dbReference>
<dbReference type="GO" id="GO:0046677">
    <property type="term" value="P:response to antibiotic"/>
    <property type="evidence" value="ECO:0007669"/>
    <property type="project" value="TreeGrafter"/>
</dbReference>
<dbReference type="InterPro" id="IPR058624">
    <property type="entry name" value="MdtA-like_HH"/>
</dbReference>
<dbReference type="Proteomes" id="UP000063964">
    <property type="component" value="Chromosome"/>
</dbReference>
<dbReference type="PANTHER" id="PTHR30158">
    <property type="entry name" value="ACRA/E-RELATED COMPONENT OF DRUG EFFLUX TRANSPORTER"/>
    <property type="match status" value="1"/>
</dbReference>
<feature type="domain" description="Multidrug resistance protein MdtA-like C-terminal permuted SH3" evidence="8">
    <location>
        <begin position="304"/>
        <end position="365"/>
    </location>
</feature>
<gene>
    <name evidence="9" type="ORF">AXF15_06445</name>
</gene>
<keyword evidence="4" id="KW-0732">Signal</keyword>
<dbReference type="NCBIfam" id="TIGR01730">
    <property type="entry name" value="RND_mfp"/>
    <property type="match status" value="1"/>
</dbReference>
<dbReference type="Pfam" id="PF25944">
    <property type="entry name" value="Beta-barrel_RND"/>
    <property type="match status" value="1"/>
</dbReference>
<dbReference type="InterPro" id="IPR058627">
    <property type="entry name" value="MdtA-like_C"/>
</dbReference>
<evidence type="ECO:0000259" key="8">
    <source>
        <dbReference type="Pfam" id="PF25967"/>
    </source>
</evidence>
<comment type="similarity">
    <text evidence="2">Belongs to the membrane fusion protein (MFP) (TC 8.A.1) family.</text>
</comment>
<dbReference type="SUPFAM" id="SSF111369">
    <property type="entry name" value="HlyD-like secretion proteins"/>
    <property type="match status" value="1"/>
</dbReference>
<feature type="domain" description="Multidrug resistance protein MdtA-like barrel-sandwich hybrid" evidence="6">
    <location>
        <begin position="63"/>
        <end position="205"/>
    </location>
</feature>
<evidence type="ECO:0000259" key="6">
    <source>
        <dbReference type="Pfam" id="PF25917"/>
    </source>
</evidence>
<evidence type="ECO:0000313" key="9">
    <source>
        <dbReference type="EMBL" id="AMD92777.1"/>
    </source>
</evidence>
<keyword evidence="3" id="KW-0175">Coiled coil</keyword>
<dbReference type="EMBL" id="CP014230">
    <property type="protein sequence ID" value="AMD92777.1"/>
    <property type="molecule type" value="Genomic_DNA"/>
</dbReference>
<feature type="coiled-coil region" evidence="3">
    <location>
        <begin position="141"/>
        <end position="175"/>
    </location>
</feature>
<feature type="signal peptide" evidence="4">
    <location>
        <begin position="1"/>
        <end position="26"/>
    </location>
</feature>
<organism evidence="9 10">
    <name type="scientific">Desulfomicrobium orale DSM 12838</name>
    <dbReference type="NCBI Taxonomy" id="888061"/>
    <lineage>
        <taxon>Bacteria</taxon>
        <taxon>Pseudomonadati</taxon>
        <taxon>Thermodesulfobacteriota</taxon>
        <taxon>Desulfovibrionia</taxon>
        <taxon>Desulfovibrionales</taxon>
        <taxon>Desulfomicrobiaceae</taxon>
        <taxon>Desulfomicrobium</taxon>
    </lineage>
</organism>
<dbReference type="Pfam" id="PF25876">
    <property type="entry name" value="HH_MFP_RND"/>
    <property type="match status" value="1"/>
</dbReference>
<dbReference type="InterPro" id="IPR058625">
    <property type="entry name" value="MdtA-like_BSH"/>
</dbReference>
<protein>
    <submittedName>
        <fullName evidence="9">Efflux transporter periplasmic adaptor subunit</fullName>
    </submittedName>
</protein>
<evidence type="ECO:0000256" key="3">
    <source>
        <dbReference type="SAM" id="Coils"/>
    </source>
</evidence>
<dbReference type="InterPro" id="IPR058626">
    <property type="entry name" value="MdtA-like_b-barrel"/>
</dbReference>
<feature type="domain" description="Multidrug resistance protein MdtA-like alpha-helical hairpin" evidence="5">
    <location>
        <begin position="104"/>
        <end position="171"/>
    </location>
</feature>
<dbReference type="Pfam" id="PF25967">
    <property type="entry name" value="RND-MFP_C"/>
    <property type="match status" value="1"/>
</dbReference>
<evidence type="ECO:0000259" key="7">
    <source>
        <dbReference type="Pfam" id="PF25944"/>
    </source>
</evidence>
<evidence type="ECO:0000256" key="2">
    <source>
        <dbReference type="ARBA" id="ARBA00009477"/>
    </source>
</evidence>
<dbReference type="OrthoDB" id="9772050at2"/>
<dbReference type="KEGG" id="doa:AXF15_06445"/>
<dbReference type="Pfam" id="PF25917">
    <property type="entry name" value="BSH_RND"/>
    <property type="match status" value="1"/>
</dbReference>
<dbReference type="Gene3D" id="2.40.50.100">
    <property type="match status" value="1"/>
</dbReference>
<dbReference type="FunFam" id="2.40.420.20:FF:000001">
    <property type="entry name" value="Efflux RND transporter periplasmic adaptor subunit"/>
    <property type="match status" value="1"/>
</dbReference>
<feature type="chain" id="PRO_5007067609" evidence="4">
    <location>
        <begin position="27"/>
        <end position="378"/>
    </location>
</feature>
<comment type="subcellular location">
    <subcellularLocation>
        <location evidence="1">Cell envelope</location>
    </subcellularLocation>
</comment>
<evidence type="ECO:0000313" key="10">
    <source>
        <dbReference type="Proteomes" id="UP000063964"/>
    </source>
</evidence>
<reference evidence="10" key="1">
    <citation type="submission" date="2016-02" db="EMBL/GenBank/DDBJ databases">
        <authorList>
            <person name="Holder M.E."/>
            <person name="Ajami N.J."/>
            <person name="Petrosino J.F."/>
        </authorList>
    </citation>
    <scope>NUCLEOTIDE SEQUENCE [LARGE SCALE GENOMIC DNA]</scope>
    <source>
        <strain evidence="10">DSM 12838</strain>
    </source>
</reference>
<feature type="domain" description="Multidrug resistance protein MdtA-like beta-barrel" evidence="7">
    <location>
        <begin position="209"/>
        <end position="299"/>
    </location>
</feature>
<keyword evidence="10" id="KW-1185">Reference proteome</keyword>
<dbReference type="Gene3D" id="1.10.287.470">
    <property type="entry name" value="Helix hairpin bin"/>
    <property type="match status" value="1"/>
</dbReference>
<dbReference type="GO" id="GO:0005886">
    <property type="term" value="C:plasma membrane"/>
    <property type="evidence" value="ECO:0007669"/>
    <property type="project" value="UniProtKB-SubCell"/>
</dbReference>
<proteinExistence type="inferred from homology"/>
<dbReference type="InterPro" id="IPR006143">
    <property type="entry name" value="RND_pump_MFP"/>
</dbReference>
<dbReference type="Gene3D" id="2.40.30.170">
    <property type="match status" value="1"/>
</dbReference>
<evidence type="ECO:0000256" key="1">
    <source>
        <dbReference type="ARBA" id="ARBA00004196"/>
    </source>
</evidence>
<name>A0A0X8JPV7_9BACT</name>
<dbReference type="AlphaFoldDB" id="A0A0X8JPV7"/>
<evidence type="ECO:0000259" key="5">
    <source>
        <dbReference type="Pfam" id="PF25876"/>
    </source>
</evidence>
<sequence>MKKVLLLMPVLALTLVHFVFDRPSSADQNAEQGALPEVNVLVLKPTSVTLTTELPGRASAYQTAEIRPQVSGIIQKRAFTEGTEVKAGEVLYQIDPDTYDVAVARSKAALASARANLEPSRLKASRYRELVASKAVSQQDFDDAQAALALAQAQVAQAQAELDAARIDLRRTKVTSPISGRIGRSSVTPGALVTANQAQAMAVVQQLDPVFVDLTQSSTELMRLKRSLESGQVQSANAAAAQVRLTLEDGTPYPQNGTLKLAEASVDPGTGAVTIRVEVPNPGRDLLPGMFLRAVITEGTLDGVILVPQNAVTRDARGQAQVLLMDAQDTIAARPVVLDRAVEGNWIVREGLSSGDRVVVSGAQRVRPGVKVRIAPEQ</sequence>
<dbReference type="GO" id="GO:0022857">
    <property type="term" value="F:transmembrane transporter activity"/>
    <property type="evidence" value="ECO:0007669"/>
    <property type="project" value="InterPro"/>
</dbReference>
<accession>A0A0X8JPV7</accession>
<evidence type="ECO:0000256" key="4">
    <source>
        <dbReference type="SAM" id="SignalP"/>
    </source>
</evidence>
<dbReference type="Gene3D" id="2.40.420.20">
    <property type="match status" value="1"/>
</dbReference>